<dbReference type="InterPro" id="IPR020583">
    <property type="entry name" value="Inositol_monoP_metal-BS"/>
</dbReference>
<evidence type="ECO:0000256" key="2">
    <source>
        <dbReference type="ARBA" id="ARBA00022723"/>
    </source>
</evidence>
<keyword evidence="2 5" id="KW-0479">Metal-binding</keyword>
<comment type="cofactor">
    <cofactor evidence="1 5">
        <name>Mg(2+)</name>
        <dbReference type="ChEBI" id="CHEBI:18420"/>
    </cofactor>
</comment>
<gene>
    <name evidence="6" type="ORF">DRJ33_00495</name>
</gene>
<feature type="binding site" evidence="5">
    <location>
        <position position="99"/>
    </location>
    <ligand>
        <name>Mg(2+)</name>
        <dbReference type="ChEBI" id="CHEBI:18420"/>
        <label>1</label>
        <note>catalytic</note>
    </ligand>
</feature>
<keyword evidence="3" id="KW-0378">Hydrolase</keyword>
<proteinExistence type="predicted"/>
<feature type="binding site" evidence="5">
    <location>
        <position position="82"/>
    </location>
    <ligand>
        <name>Mg(2+)</name>
        <dbReference type="ChEBI" id="CHEBI:18420"/>
        <label>1</label>
        <note>catalytic</note>
    </ligand>
</feature>
<dbReference type="AlphaFoldDB" id="A0A497F2Q3"/>
<dbReference type="Proteomes" id="UP000272051">
    <property type="component" value="Unassembled WGS sequence"/>
</dbReference>
<evidence type="ECO:0000256" key="4">
    <source>
        <dbReference type="ARBA" id="ARBA00022842"/>
    </source>
</evidence>
<dbReference type="Gene3D" id="3.30.540.10">
    <property type="entry name" value="Fructose-1,6-Bisphosphatase, subunit A, domain 1"/>
    <property type="match status" value="1"/>
</dbReference>
<dbReference type="GO" id="GO:0046872">
    <property type="term" value="F:metal ion binding"/>
    <property type="evidence" value="ECO:0007669"/>
    <property type="project" value="UniProtKB-KW"/>
</dbReference>
<dbReference type="Gene3D" id="3.40.190.80">
    <property type="match status" value="1"/>
</dbReference>
<evidence type="ECO:0000313" key="7">
    <source>
        <dbReference type="Proteomes" id="UP000272051"/>
    </source>
</evidence>
<dbReference type="PROSITE" id="PS00629">
    <property type="entry name" value="IMP_1"/>
    <property type="match status" value="1"/>
</dbReference>
<feature type="binding site" evidence="5">
    <location>
        <position position="102"/>
    </location>
    <ligand>
        <name>Mg(2+)</name>
        <dbReference type="ChEBI" id="CHEBI:18420"/>
        <label>1</label>
        <note>catalytic</note>
    </ligand>
</feature>
<dbReference type="PRINTS" id="PR00377">
    <property type="entry name" value="IMPHPHTASES"/>
</dbReference>
<dbReference type="PANTHER" id="PTHR20854">
    <property type="entry name" value="INOSITOL MONOPHOSPHATASE"/>
    <property type="match status" value="1"/>
</dbReference>
<organism evidence="6 7">
    <name type="scientific">Thermoproteota archaeon</name>
    <dbReference type="NCBI Taxonomy" id="2056631"/>
    <lineage>
        <taxon>Archaea</taxon>
        <taxon>Thermoproteota</taxon>
    </lineage>
</organism>
<dbReference type="PANTHER" id="PTHR20854:SF4">
    <property type="entry name" value="INOSITOL-1-MONOPHOSPHATASE-RELATED"/>
    <property type="match status" value="1"/>
</dbReference>
<dbReference type="Pfam" id="PF00459">
    <property type="entry name" value="Inositol_P"/>
    <property type="match status" value="1"/>
</dbReference>
<dbReference type="GO" id="GO:0008934">
    <property type="term" value="F:inositol monophosphate 1-phosphatase activity"/>
    <property type="evidence" value="ECO:0007669"/>
    <property type="project" value="TreeGrafter"/>
</dbReference>
<dbReference type="FunFam" id="3.40.190.80:FF:000020">
    <property type="entry name" value="Fructose-1,6-bisphosphatase/inositol-1-monophosphatase"/>
    <property type="match status" value="1"/>
</dbReference>
<dbReference type="SUPFAM" id="SSF56655">
    <property type="entry name" value="Carbohydrate phosphatase"/>
    <property type="match status" value="1"/>
</dbReference>
<dbReference type="GO" id="GO:0007165">
    <property type="term" value="P:signal transduction"/>
    <property type="evidence" value="ECO:0007669"/>
    <property type="project" value="TreeGrafter"/>
</dbReference>
<name>A0A497F2Q3_9CREN</name>
<dbReference type="EMBL" id="QMQX01000005">
    <property type="protein sequence ID" value="RLE53621.1"/>
    <property type="molecule type" value="Genomic_DNA"/>
</dbReference>
<feature type="binding site" evidence="5">
    <location>
        <position position="229"/>
    </location>
    <ligand>
        <name>Mg(2+)</name>
        <dbReference type="ChEBI" id="CHEBI:18420"/>
        <label>1</label>
        <note>catalytic</note>
    </ligand>
</feature>
<accession>A0A497F2Q3</accession>
<feature type="binding site" evidence="5">
    <location>
        <position position="101"/>
    </location>
    <ligand>
        <name>Mg(2+)</name>
        <dbReference type="ChEBI" id="CHEBI:18420"/>
        <label>1</label>
        <note>catalytic</note>
    </ligand>
</feature>
<reference evidence="6 7" key="1">
    <citation type="submission" date="2018-06" db="EMBL/GenBank/DDBJ databases">
        <title>Extensive metabolic versatility and redundancy in microbially diverse, dynamic hydrothermal sediments.</title>
        <authorList>
            <person name="Dombrowski N."/>
            <person name="Teske A."/>
            <person name="Baker B.J."/>
        </authorList>
    </citation>
    <scope>NUCLEOTIDE SEQUENCE [LARGE SCALE GENOMIC DNA]</scope>
    <source>
        <strain evidence="6">B34_G17</strain>
    </source>
</reference>
<evidence type="ECO:0000313" key="6">
    <source>
        <dbReference type="EMBL" id="RLE53621.1"/>
    </source>
</evidence>
<protein>
    <submittedName>
        <fullName evidence="6">Fructose 1,6-bisphosphatase</fullName>
    </submittedName>
</protein>
<evidence type="ECO:0000256" key="5">
    <source>
        <dbReference type="PIRSR" id="PIRSR600760-2"/>
    </source>
</evidence>
<dbReference type="InterPro" id="IPR000760">
    <property type="entry name" value="Inositol_monophosphatase-like"/>
</dbReference>
<evidence type="ECO:0000256" key="3">
    <source>
        <dbReference type="ARBA" id="ARBA00022801"/>
    </source>
</evidence>
<keyword evidence="4 5" id="KW-0460">Magnesium</keyword>
<comment type="caution">
    <text evidence="6">The sequence shown here is derived from an EMBL/GenBank/DDBJ whole genome shotgun (WGS) entry which is preliminary data.</text>
</comment>
<evidence type="ECO:0000256" key="1">
    <source>
        <dbReference type="ARBA" id="ARBA00001946"/>
    </source>
</evidence>
<sequence>MGFLILNHDSLGEGIVIGLDLLIETALYVKKRVCRALKTPEAKRIEGIGASGDVTKKIDVVAEKAAIKALKEGGFNGIVVSEESGFVRMGDGDYLVLLDPLDGTTNAIKGIRFYSISIAFARERRLSSVESAVVLDLCSNDIYTAEKGGGAYLNFKPIETSKQTRLDDAVVGIDLSGKVSSSRIPDILKLCSLTNHIRHFGSIALELCLIASGALDAFVDLRNMIRPIDIAAGKLILEEAGGLMLDLDGKPLDCDVDVKNRVSFLACCTKELGFEILKVVRG</sequence>
<dbReference type="GO" id="GO:0006020">
    <property type="term" value="P:inositol metabolic process"/>
    <property type="evidence" value="ECO:0007669"/>
    <property type="project" value="TreeGrafter"/>
</dbReference>